<dbReference type="InterPro" id="IPR012910">
    <property type="entry name" value="Plug_dom"/>
</dbReference>
<evidence type="ECO:0000256" key="1">
    <source>
        <dbReference type="ARBA" id="ARBA00004571"/>
    </source>
</evidence>
<feature type="domain" description="TonB-dependent receptor plug" evidence="12">
    <location>
        <begin position="147"/>
        <end position="257"/>
    </location>
</feature>
<name>A0ABW6A5N1_9BACT</name>
<evidence type="ECO:0000256" key="9">
    <source>
        <dbReference type="RuleBase" id="RU003357"/>
    </source>
</evidence>
<keyword evidence="10" id="KW-0732">Signal</keyword>
<comment type="subcellular location">
    <subcellularLocation>
        <location evidence="1 8">Cell outer membrane</location>
        <topology evidence="1 8">Multi-pass membrane protein</topology>
    </subcellularLocation>
</comment>
<dbReference type="SUPFAM" id="SSF56935">
    <property type="entry name" value="Porins"/>
    <property type="match status" value="1"/>
</dbReference>
<keyword evidence="7 8" id="KW-0998">Cell outer membrane</keyword>
<dbReference type="Pfam" id="PF13715">
    <property type="entry name" value="CarbopepD_reg_2"/>
    <property type="match status" value="1"/>
</dbReference>
<evidence type="ECO:0000256" key="2">
    <source>
        <dbReference type="ARBA" id="ARBA00022448"/>
    </source>
</evidence>
<evidence type="ECO:0000256" key="5">
    <source>
        <dbReference type="ARBA" id="ARBA00023077"/>
    </source>
</evidence>
<dbReference type="InterPro" id="IPR023997">
    <property type="entry name" value="TonB-dep_OMP_SusC/RagA_CS"/>
</dbReference>
<dbReference type="Pfam" id="PF07715">
    <property type="entry name" value="Plug"/>
    <property type="match status" value="1"/>
</dbReference>
<keyword evidence="14" id="KW-1185">Reference proteome</keyword>
<reference evidence="14" key="1">
    <citation type="journal article" date="2019" name="Int. J. Syst. Evol. Microbiol.">
        <title>The Global Catalogue of Microorganisms (GCM) 10K type strain sequencing project: providing services to taxonomists for standard genome sequencing and annotation.</title>
        <authorList>
            <consortium name="The Broad Institute Genomics Platform"/>
            <consortium name="The Broad Institute Genome Sequencing Center for Infectious Disease"/>
            <person name="Wu L."/>
            <person name="Ma J."/>
        </authorList>
    </citation>
    <scope>NUCLEOTIDE SEQUENCE [LARGE SCALE GENOMIC DNA]</scope>
    <source>
        <strain evidence="14">KCTC 23299</strain>
    </source>
</reference>
<keyword evidence="5 9" id="KW-0798">TonB box</keyword>
<dbReference type="InterPro" id="IPR023996">
    <property type="entry name" value="TonB-dep_OMP_SusC/RagA"/>
</dbReference>
<keyword evidence="6 8" id="KW-0472">Membrane</keyword>
<comment type="caution">
    <text evidence="13">The sequence shown here is derived from an EMBL/GenBank/DDBJ whole genome shotgun (WGS) entry which is preliminary data.</text>
</comment>
<evidence type="ECO:0000313" key="14">
    <source>
        <dbReference type="Proteomes" id="UP001597511"/>
    </source>
</evidence>
<dbReference type="InterPro" id="IPR000531">
    <property type="entry name" value="Beta-barrel_TonB"/>
</dbReference>
<dbReference type="PROSITE" id="PS51257">
    <property type="entry name" value="PROKAR_LIPOPROTEIN"/>
    <property type="match status" value="1"/>
</dbReference>
<dbReference type="InterPro" id="IPR037066">
    <property type="entry name" value="Plug_dom_sf"/>
</dbReference>
<dbReference type="Gene3D" id="2.60.40.1120">
    <property type="entry name" value="Carboxypeptidase-like, regulatory domain"/>
    <property type="match status" value="1"/>
</dbReference>
<evidence type="ECO:0000313" key="13">
    <source>
        <dbReference type="EMBL" id="MFD2920669.1"/>
    </source>
</evidence>
<organism evidence="13 14">
    <name type="scientific">Terrimonas rubra</name>
    <dbReference type="NCBI Taxonomy" id="1035890"/>
    <lineage>
        <taxon>Bacteria</taxon>
        <taxon>Pseudomonadati</taxon>
        <taxon>Bacteroidota</taxon>
        <taxon>Chitinophagia</taxon>
        <taxon>Chitinophagales</taxon>
        <taxon>Chitinophagaceae</taxon>
        <taxon>Terrimonas</taxon>
    </lineage>
</organism>
<dbReference type="Gene3D" id="2.40.170.20">
    <property type="entry name" value="TonB-dependent receptor, beta-barrel domain"/>
    <property type="match status" value="1"/>
</dbReference>
<evidence type="ECO:0000256" key="3">
    <source>
        <dbReference type="ARBA" id="ARBA00022452"/>
    </source>
</evidence>
<dbReference type="NCBIfam" id="TIGR04057">
    <property type="entry name" value="SusC_RagA_signa"/>
    <property type="match status" value="1"/>
</dbReference>
<keyword evidence="4 8" id="KW-0812">Transmembrane</keyword>
<dbReference type="RefSeq" id="WP_386099467.1">
    <property type="nucleotide sequence ID" value="NZ_JBHUOZ010000003.1"/>
</dbReference>
<comment type="similarity">
    <text evidence="8 9">Belongs to the TonB-dependent receptor family.</text>
</comment>
<dbReference type="InterPro" id="IPR008969">
    <property type="entry name" value="CarboxyPept-like_regulatory"/>
</dbReference>
<dbReference type="NCBIfam" id="TIGR04056">
    <property type="entry name" value="OMP_RagA_SusC"/>
    <property type="match status" value="1"/>
</dbReference>
<keyword evidence="2 8" id="KW-0813">Transport</keyword>
<evidence type="ECO:0000256" key="10">
    <source>
        <dbReference type="SAM" id="SignalP"/>
    </source>
</evidence>
<dbReference type="EMBL" id="JBHUOZ010000003">
    <property type="protein sequence ID" value="MFD2920669.1"/>
    <property type="molecule type" value="Genomic_DNA"/>
</dbReference>
<dbReference type="Proteomes" id="UP001597511">
    <property type="component" value="Unassembled WGS sequence"/>
</dbReference>
<accession>A0ABW6A5N1</accession>
<sequence length="1047" mass="115301">MKKCNLGALPYGLICRKKLLLSFSALVLSCLTAFAMNKVGEYTNSTGNNHFLIADREIRGTVLDNAGQPLQGVSVTIKGTNTVTATDADGKFTITVNSDEQVLVLSFSGMKTQEIKVGKQNSFQVTLEPDSKGMDEVVVVGYGAVKKSDLTGSVASVKGEKITQSSAGSFESLLQGRVSGLQVINSGNDNPQGGTTVRVRGVSSINGSNSPLVVIDGIPLGEAGNLNAINPNIIASVEVLKDASATAIYGSRGANGVIMVTTKRGANNRANVWLNQKTSLGVFSKPLDYWKDALTMSILEDESLENAGVEPRYVGKRDPSGTYYPSRAEIKNGDWPYRTDWTKYVFRQPSVTQDYNVGVEGGNKNGRYYISLGYLDAQGMQVGDDYDKISLDLTYDHRVSEKLGIKTMAGLWKANRNFNYGMNYSRNPLFPVYNGDGSYYKMNQQDYGNVVAMTNERVSKASNMDGYATLEMNWDVLKGLQLVLRGSARAGSSNNFTFNPPVYTFAGDLYNGEGGMGSSNYLNITSDAYLTYTKKIQLHNLSVMAGITYENNVGTGLHAVGQGFANVILREENLSGAEKQLVFNSRSETTLASGYTRLNYAFNDRYLFTFTARADGSSKFGDDNKWGFFPSGAASWKMSEEDFIKNLDVFDQLKVRATYGISGNQGISPYQSISQFGQDFYYMNGKEYIIYGVGKEIGREGAQREYVQFGGMANKNLRWEKTAQFNIGIDMEILDRRLAITADFYHKKTSDLLRRQFLNPSTGFDRVWTNDGKVENKGFELSLDGRIINKGKLQFNAGLIFNMNRNKVVDIGSQESSGYIIDANGLRFEPYGEGILNDAYLNVLAIGHPINSFYGYRVNGIIQNRTGSTAKNNQPGEFNYVGLKDDGGVDPAARTIIGDPNPDFTASLNLQLTHASGFDLAVLLYGMYGNDIFATRKLDRASLQIDRWTGENPTNDRPSLRADRQYLASSWFIEDGSFLRVQHVTLGYRLRPGTLKFLDHGRIYLNVSNPVTWSKTSEFDPEVGENGRGSAAYPRITAITAGIEIKF</sequence>
<feature type="chain" id="PRO_5045222766" evidence="10">
    <location>
        <begin position="36"/>
        <end position="1047"/>
    </location>
</feature>
<evidence type="ECO:0000256" key="6">
    <source>
        <dbReference type="ARBA" id="ARBA00023136"/>
    </source>
</evidence>
<evidence type="ECO:0000256" key="4">
    <source>
        <dbReference type="ARBA" id="ARBA00022692"/>
    </source>
</evidence>
<feature type="domain" description="TonB-dependent receptor-like beta-barrel" evidence="11">
    <location>
        <begin position="583"/>
        <end position="1009"/>
    </location>
</feature>
<dbReference type="SUPFAM" id="SSF49464">
    <property type="entry name" value="Carboxypeptidase regulatory domain-like"/>
    <property type="match status" value="1"/>
</dbReference>
<gene>
    <name evidence="13" type="ORF">ACFS6H_13175</name>
</gene>
<dbReference type="Pfam" id="PF00593">
    <property type="entry name" value="TonB_dep_Rec_b-barrel"/>
    <property type="match status" value="1"/>
</dbReference>
<evidence type="ECO:0000259" key="12">
    <source>
        <dbReference type="Pfam" id="PF07715"/>
    </source>
</evidence>
<feature type="signal peptide" evidence="10">
    <location>
        <begin position="1"/>
        <end position="35"/>
    </location>
</feature>
<evidence type="ECO:0000259" key="11">
    <source>
        <dbReference type="Pfam" id="PF00593"/>
    </source>
</evidence>
<dbReference type="InterPro" id="IPR039426">
    <property type="entry name" value="TonB-dep_rcpt-like"/>
</dbReference>
<dbReference type="Gene3D" id="2.170.130.10">
    <property type="entry name" value="TonB-dependent receptor, plug domain"/>
    <property type="match status" value="1"/>
</dbReference>
<proteinExistence type="inferred from homology"/>
<evidence type="ECO:0000256" key="7">
    <source>
        <dbReference type="ARBA" id="ARBA00023237"/>
    </source>
</evidence>
<protein>
    <submittedName>
        <fullName evidence="13">SusC/RagA family TonB-linked outer membrane protein</fullName>
    </submittedName>
</protein>
<evidence type="ECO:0000256" key="8">
    <source>
        <dbReference type="PROSITE-ProRule" id="PRU01360"/>
    </source>
</evidence>
<dbReference type="PROSITE" id="PS52016">
    <property type="entry name" value="TONB_DEPENDENT_REC_3"/>
    <property type="match status" value="1"/>
</dbReference>
<keyword evidence="3 8" id="KW-1134">Transmembrane beta strand</keyword>
<dbReference type="InterPro" id="IPR036942">
    <property type="entry name" value="Beta-barrel_TonB_sf"/>
</dbReference>